<keyword evidence="9" id="KW-1185">Reference proteome</keyword>
<dbReference type="PANTHER" id="PTHR23417:SF14">
    <property type="entry name" value="PENTACOTRIPEPTIDE-REPEAT REGION OF PRORP DOMAIN-CONTAINING PROTEIN"/>
    <property type="match status" value="1"/>
</dbReference>
<dbReference type="EMBL" id="CP031222">
    <property type="protein sequence ID" value="AXI01989.1"/>
    <property type="molecule type" value="Genomic_DNA"/>
</dbReference>
<evidence type="ECO:0000256" key="6">
    <source>
        <dbReference type="ARBA" id="ARBA00022691"/>
    </source>
</evidence>
<evidence type="ECO:0000256" key="7">
    <source>
        <dbReference type="ARBA" id="ARBA00022694"/>
    </source>
</evidence>
<name>A0A345P3Y0_9GAMM</name>
<evidence type="ECO:0000256" key="1">
    <source>
        <dbReference type="ARBA" id="ARBA00000142"/>
    </source>
</evidence>
<dbReference type="GO" id="GO:0043527">
    <property type="term" value="C:tRNA methyltransferase complex"/>
    <property type="evidence" value="ECO:0007669"/>
    <property type="project" value="TreeGrafter"/>
</dbReference>
<proteinExistence type="predicted"/>
<evidence type="ECO:0000313" key="9">
    <source>
        <dbReference type="Proteomes" id="UP000253940"/>
    </source>
</evidence>
<dbReference type="InterPro" id="IPR029063">
    <property type="entry name" value="SAM-dependent_MTases_sf"/>
</dbReference>
<accession>A0A345P3Y0</accession>
<dbReference type="Pfam" id="PF02390">
    <property type="entry name" value="Methyltransf_4"/>
    <property type="match status" value="1"/>
</dbReference>
<sequence>MRMFRPEVFKAPRDFERPDYFERLSDDSSLKVALEIGAGVGLHALTFAAQNPEVHLFAIERTAEKYQKFEQSHTIQPLVNLTSIHADAIPWVIHAVPPRSLAQVFILYPNPEPKNAAQRWFNMPFMQFLLSRMQTGATLTLASNIEAYLDEAEEQLNTVWYLPYERTQVTTARRTHFEIKYMARGEPCGQLLVTKPENYQTPFDAWTM</sequence>
<keyword evidence="6" id="KW-0949">S-adenosyl-L-methionine</keyword>
<dbReference type="GO" id="GO:0008176">
    <property type="term" value="F:tRNA (guanine(46)-N7)-methyltransferase activity"/>
    <property type="evidence" value="ECO:0007669"/>
    <property type="project" value="UniProtKB-EC"/>
</dbReference>
<comment type="catalytic activity">
    <reaction evidence="1">
        <text>guanosine(46) in tRNA + S-adenosyl-L-methionine = N(7)-methylguanosine(46) in tRNA + S-adenosyl-L-homocysteine</text>
        <dbReference type="Rhea" id="RHEA:42708"/>
        <dbReference type="Rhea" id="RHEA-COMP:10188"/>
        <dbReference type="Rhea" id="RHEA-COMP:10189"/>
        <dbReference type="ChEBI" id="CHEBI:57856"/>
        <dbReference type="ChEBI" id="CHEBI:59789"/>
        <dbReference type="ChEBI" id="CHEBI:74269"/>
        <dbReference type="ChEBI" id="CHEBI:74480"/>
        <dbReference type="EC" id="2.1.1.33"/>
    </reaction>
</comment>
<organism evidence="8 9">
    <name type="scientific">Aquirhabdus parva</name>
    <dbReference type="NCBI Taxonomy" id="2283318"/>
    <lineage>
        <taxon>Bacteria</taxon>
        <taxon>Pseudomonadati</taxon>
        <taxon>Pseudomonadota</taxon>
        <taxon>Gammaproteobacteria</taxon>
        <taxon>Moraxellales</taxon>
        <taxon>Moraxellaceae</taxon>
        <taxon>Aquirhabdus</taxon>
    </lineage>
</organism>
<dbReference type="EC" id="2.1.1.33" evidence="3"/>
<evidence type="ECO:0000313" key="8">
    <source>
        <dbReference type="EMBL" id="AXI01989.1"/>
    </source>
</evidence>
<evidence type="ECO:0000256" key="5">
    <source>
        <dbReference type="ARBA" id="ARBA00022679"/>
    </source>
</evidence>
<reference evidence="8 9" key="1">
    <citation type="submission" date="2018-07" db="EMBL/GenBank/DDBJ databases">
        <title>Genome sequencing of Moraxellaceae gen. HYN0046.</title>
        <authorList>
            <person name="Kim M."/>
            <person name="Yi H."/>
        </authorList>
    </citation>
    <scope>NUCLEOTIDE SEQUENCE [LARGE SCALE GENOMIC DNA]</scope>
    <source>
        <strain evidence="8 9">HYN0046</strain>
    </source>
</reference>
<dbReference type="PROSITE" id="PS51625">
    <property type="entry name" value="SAM_MT_TRMB"/>
    <property type="match status" value="1"/>
</dbReference>
<keyword evidence="7" id="KW-0819">tRNA processing</keyword>
<dbReference type="InterPro" id="IPR003358">
    <property type="entry name" value="tRNA_(Gua-N-7)_MeTrfase_Trmb"/>
</dbReference>
<dbReference type="PANTHER" id="PTHR23417">
    <property type="entry name" value="3-DEOXY-D-MANNO-OCTULOSONIC-ACID TRANSFERASE/TRNA GUANINE-N 7 - -METHYLTRANSFERASE"/>
    <property type="match status" value="1"/>
</dbReference>
<evidence type="ECO:0000256" key="4">
    <source>
        <dbReference type="ARBA" id="ARBA00022603"/>
    </source>
</evidence>
<keyword evidence="4 8" id="KW-0489">Methyltransferase</keyword>
<protein>
    <recommendedName>
        <fullName evidence="3">tRNA (guanine(46)-N(7))-methyltransferase</fullName>
        <ecNumber evidence="3">2.1.1.33</ecNumber>
    </recommendedName>
</protein>
<comment type="function">
    <text evidence="2">Catalyzes the formation of N(7)-methylguanine at position 46 (m7G46) in tRNA.</text>
</comment>
<dbReference type="Gene3D" id="3.40.50.150">
    <property type="entry name" value="Vaccinia Virus protein VP39"/>
    <property type="match status" value="1"/>
</dbReference>
<dbReference type="OrthoDB" id="9809889at2"/>
<evidence type="ECO:0000256" key="2">
    <source>
        <dbReference type="ARBA" id="ARBA00003015"/>
    </source>
</evidence>
<dbReference type="AlphaFoldDB" id="A0A345P3Y0"/>
<dbReference type="KEGG" id="mbah:HYN46_03365"/>
<evidence type="ECO:0000256" key="3">
    <source>
        <dbReference type="ARBA" id="ARBA00011977"/>
    </source>
</evidence>
<keyword evidence="5 8" id="KW-0808">Transferase</keyword>
<dbReference type="Proteomes" id="UP000253940">
    <property type="component" value="Chromosome"/>
</dbReference>
<dbReference type="SUPFAM" id="SSF53335">
    <property type="entry name" value="S-adenosyl-L-methionine-dependent methyltransferases"/>
    <property type="match status" value="1"/>
</dbReference>
<gene>
    <name evidence="8" type="ORF">HYN46_03365</name>
</gene>